<dbReference type="Gene3D" id="3.10.450.50">
    <property type="match status" value="2"/>
</dbReference>
<evidence type="ECO:0000313" key="2">
    <source>
        <dbReference type="Proteomes" id="UP001597101"/>
    </source>
</evidence>
<dbReference type="Proteomes" id="UP001597101">
    <property type="component" value="Unassembled WGS sequence"/>
</dbReference>
<reference evidence="2" key="1">
    <citation type="journal article" date="2019" name="Int. J. Syst. Evol. Microbiol.">
        <title>The Global Catalogue of Microorganisms (GCM) 10K type strain sequencing project: providing services to taxonomists for standard genome sequencing and annotation.</title>
        <authorList>
            <consortium name="The Broad Institute Genomics Platform"/>
            <consortium name="The Broad Institute Genome Sequencing Center for Infectious Disease"/>
            <person name="Wu L."/>
            <person name="Ma J."/>
        </authorList>
    </citation>
    <scope>NUCLEOTIDE SEQUENCE [LARGE SCALE GENOMIC DNA]</scope>
    <source>
        <strain evidence="2">CCUG 60023</strain>
    </source>
</reference>
<organism evidence="1 2">
    <name type="scientific">Pseudahrensia aquimaris</name>
    <dbReference type="NCBI Taxonomy" id="744461"/>
    <lineage>
        <taxon>Bacteria</taxon>
        <taxon>Pseudomonadati</taxon>
        <taxon>Pseudomonadota</taxon>
        <taxon>Alphaproteobacteria</taxon>
        <taxon>Hyphomicrobiales</taxon>
        <taxon>Ahrensiaceae</taxon>
        <taxon>Pseudahrensia</taxon>
    </lineage>
</organism>
<protein>
    <recommendedName>
        <fullName evidence="3">SnoaL-like domain-containing protein</fullName>
    </recommendedName>
</protein>
<accession>A0ABW3FA37</accession>
<dbReference type="SUPFAM" id="SSF54427">
    <property type="entry name" value="NTF2-like"/>
    <property type="match status" value="2"/>
</dbReference>
<name>A0ABW3FA37_9HYPH</name>
<evidence type="ECO:0000313" key="1">
    <source>
        <dbReference type="EMBL" id="MFD0915130.1"/>
    </source>
</evidence>
<comment type="caution">
    <text evidence="1">The sequence shown here is derived from an EMBL/GenBank/DDBJ whole genome shotgun (WGS) entry which is preliminary data.</text>
</comment>
<keyword evidence="2" id="KW-1185">Reference proteome</keyword>
<evidence type="ECO:0008006" key="3">
    <source>
        <dbReference type="Google" id="ProtNLM"/>
    </source>
</evidence>
<dbReference type="RefSeq" id="WP_377210981.1">
    <property type="nucleotide sequence ID" value="NZ_JBHTJV010000002.1"/>
</dbReference>
<dbReference type="InterPro" id="IPR032710">
    <property type="entry name" value="NTF2-like_dom_sf"/>
</dbReference>
<dbReference type="EMBL" id="JBHTJV010000002">
    <property type="protein sequence ID" value="MFD0915130.1"/>
    <property type="molecule type" value="Genomic_DNA"/>
</dbReference>
<gene>
    <name evidence="1" type="ORF">ACFQ14_01795</name>
</gene>
<sequence length="330" mass="37402">MAQTNKPLYKHYLDAFAHPGEQQFRDAVAGFIAPDAKMNVVHPFNDMSGADYFDTFIASLLGSFDGLHRRDYLLTEGGFEGGDWVSSTGYYVGHFKRDWLGIKASDALQYLRVGEFHRIENGRSVEAYIYLDIPELMISVDQWPELESPAVVPGYTGMIPGPATSDGLDLSPRDPVLSQSSLKIVTQMLDGLATKDEAWRPFWHENMMWYGPGAFGSFIGVDNFHAFQVPFEGLFSHWIGGSKEGSETRHFTRHGDGNYVCSGGWPSLNAHQIKPFLSQPATNKTLYMRVCDWWRREDDLLVENWVFVDIPHVLLQMGYDLFAEISRQQK</sequence>
<proteinExistence type="predicted"/>